<organism evidence="2 3">
    <name type="scientific">Cymbomonas tetramitiformis</name>
    <dbReference type="NCBI Taxonomy" id="36881"/>
    <lineage>
        <taxon>Eukaryota</taxon>
        <taxon>Viridiplantae</taxon>
        <taxon>Chlorophyta</taxon>
        <taxon>Pyramimonadophyceae</taxon>
        <taxon>Pyramimonadales</taxon>
        <taxon>Pyramimonadaceae</taxon>
        <taxon>Cymbomonas</taxon>
    </lineage>
</organism>
<dbReference type="EMBL" id="LGRX02024979">
    <property type="protein sequence ID" value="KAK3253169.1"/>
    <property type="molecule type" value="Genomic_DNA"/>
</dbReference>
<feature type="compositionally biased region" description="Basic and acidic residues" evidence="1">
    <location>
        <begin position="7"/>
        <end position="23"/>
    </location>
</feature>
<protein>
    <submittedName>
        <fullName evidence="2">Uncharacterized protein</fullName>
    </submittedName>
</protein>
<dbReference type="Proteomes" id="UP001190700">
    <property type="component" value="Unassembled WGS sequence"/>
</dbReference>
<accession>A0AAE0CFA3</accession>
<proteinExistence type="predicted"/>
<evidence type="ECO:0000313" key="3">
    <source>
        <dbReference type="Proteomes" id="UP001190700"/>
    </source>
</evidence>
<comment type="caution">
    <text evidence="2">The sequence shown here is derived from an EMBL/GenBank/DDBJ whole genome shotgun (WGS) entry which is preliminary data.</text>
</comment>
<name>A0AAE0CFA3_9CHLO</name>
<evidence type="ECO:0000313" key="2">
    <source>
        <dbReference type="EMBL" id="KAK3253169.1"/>
    </source>
</evidence>
<evidence type="ECO:0000256" key="1">
    <source>
        <dbReference type="SAM" id="MobiDB-lite"/>
    </source>
</evidence>
<reference evidence="2 3" key="1">
    <citation type="journal article" date="2015" name="Genome Biol. Evol.">
        <title>Comparative Genomics of a Bacterivorous Green Alga Reveals Evolutionary Causalities and Consequences of Phago-Mixotrophic Mode of Nutrition.</title>
        <authorList>
            <person name="Burns J.A."/>
            <person name="Paasch A."/>
            <person name="Narechania A."/>
            <person name="Kim E."/>
        </authorList>
    </citation>
    <scope>NUCLEOTIDE SEQUENCE [LARGE SCALE GENOMIC DNA]</scope>
    <source>
        <strain evidence="2 3">PLY_AMNH</strain>
    </source>
</reference>
<gene>
    <name evidence="2" type="ORF">CYMTET_37561</name>
</gene>
<sequence>MNTHTHTHAEARGDRRATAEADEERVLRDAVQLVKAGQLGKAAKRLELATLKTGTEETLQKLERLHPAGTGRRREVEEDRRQELQAQALELDEGVFNAMVREWLAGARLVALLKDDSGNNDDERDGLRAIQVRVAVKGGADLCVHTVQAALDQHPEWLCVKVDAKNAFDGMPGARGELGFIDVCVSAEMSKKVENLCAILLALNKLGHAQAQGLLLRFCAHPRNLASQSAVQGFCLTMVVEGGKHKLTAGGRGGGKVLDNGENHHARKIPGDRLMQPLTAVSTFRPPFLD</sequence>
<keyword evidence="3" id="KW-1185">Reference proteome</keyword>
<dbReference type="AlphaFoldDB" id="A0AAE0CFA3"/>
<feature type="region of interest" description="Disordered" evidence="1">
    <location>
        <begin position="1"/>
        <end position="23"/>
    </location>
</feature>